<accession>A0A928Z3I4</accession>
<keyword evidence="5" id="KW-1185">Reference proteome</keyword>
<dbReference type="GO" id="GO:0016787">
    <property type="term" value="F:hydrolase activity"/>
    <property type="evidence" value="ECO:0007669"/>
    <property type="project" value="UniProtKB-KW"/>
</dbReference>
<name>A0A928Z3I4_9CYAN</name>
<dbReference type="SUPFAM" id="SSF142877">
    <property type="entry name" value="EndoU-like"/>
    <property type="match status" value="1"/>
</dbReference>
<feature type="compositionally biased region" description="Basic residues" evidence="2">
    <location>
        <begin position="11"/>
        <end position="21"/>
    </location>
</feature>
<dbReference type="GO" id="GO:0004519">
    <property type="term" value="F:endonuclease activity"/>
    <property type="evidence" value="ECO:0007669"/>
    <property type="project" value="InterPro"/>
</dbReference>
<feature type="domain" description="Bacterial EndoU nuclease" evidence="3">
    <location>
        <begin position="128"/>
        <end position="261"/>
    </location>
</feature>
<reference evidence="4" key="1">
    <citation type="submission" date="2020-10" db="EMBL/GenBank/DDBJ databases">
        <authorList>
            <person name="Castelo-Branco R."/>
            <person name="Eusebio N."/>
            <person name="Adriana R."/>
            <person name="Vieira A."/>
            <person name="Brugerolle De Fraissinette N."/>
            <person name="Rezende De Castro R."/>
            <person name="Schneider M.P."/>
            <person name="Vasconcelos V."/>
            <person name="Leao P.N."/>
        </authorList>
    </citation>
    <scope>NUCLEOTIDE SEQUENCE</scope>
    <source>
        <strain evidence="4">LEGE 11480</strain>
    </source>
</reference>
<dbReference type="Pfam" id="PF14436">
    <property type="entry name" value="EndoU_bacteria"/>
    <property type="match status" value="1"/>
</dbReference>
<comment type="caution">
    <text evidence="4">The sequence shown here is derived from an EMBL/GenBank/DDBJ whole genome shotgun (WGS) entry which is preliminary data.</text>
</comment>
<dbReference type="EMBL" id="JADEXQ010000042">
    <property type="protein sequence ID" value="MBE9030709.1"/>
    <property type="molecule type" value="Genomic_DNA"/>
</dbReference>
<dbReference type="InterPro" id="IPR037227">
    <property type="entry name" value="EndoU-like"/>
</dbReference>
<dbReference type="GO" id="GO:0004540">
    <property type="term" value="F:RNA nuclease activity"/>
    <property type="evidence" value="ECO:0007669"/>
    <property type="project" value="UniProtKB-ARBA"/>
</dbReference>
<keyword evidence="1" id="KW-0378">Hydrolase</keyword>
<evidence type="ECO:0000256" key="2">
    <source>
        <dbReference type="SAM" id="MobiDB-lite"/>
    </source>
</evidence>
<evidence type="ECO:0000313" key="4">
    <source>
        <dbReference type="EMBL" id="MBE9030709.1"/>
    </source>
</evidence>
<organism evidence="4 5">
    <name type="scientific">Romeriopsis navalis LEGE 11480</name>
    <dbReference type="NCBI Taxonomy" id="2777977"/>
    <lineage>
        <taxon>Bacteria</taxon>
        <taxon>Bacillati</taxon>
        <taxon>Cyanobacteriota</taxon>
        <taxon>Cyanophyceae</taxon>
        <taxon>Leptolyngbyales</taxon>
        <taxon>Leptolyngbyaceae</taxon>
        <taxon>Romeriopsis</taxon>
        <taxon>Romeriopsis navalis</taxon>
    </lineage>
</organism>
<dbReference type="Proteomes" id="UP000625316">
    <property type="component" value="Unassembled WGS sequence"/>
</dbReference>
<gene>
    <name evidence="4" type="ORF">IQ266_13310</name>
</gene>
<evidence type="ECO:0000259" key="3">
    <source>
        <dbReference type="Pfam" id="PF14436"/>
    </source>
</evidence>
<feature type="region of interest" description="Disordered" evidence="2">
    <location>
        <begin position="1"/>
        <end position="30"/>
    </location>
</feature>
<evidence type="ECO:0000256" key="1">
    <source>
        <dbReference type="ARBA" id="ARBA00022801"/>
    </source>
</evidence>
<evidence type="ECO:0000313" key="5">
    <source>
        <dbReference type="Proteomes" id="UP000625316"/>
    </source>
</evidence>
<dbReference type="InterPro" id="IPR029501">
    <property type="entry name" value="EndoU_bac"/>
</dbReference>
<sequence>MDTNTETLRSGHAKPKLKSKPVRPTAAQADRKFQPFFDQQSQREVLHFPRNRSVDATPPMPSLNKFDRQALVVCGDFGSRVDRRDLRRLFEKNPAVVKRIRQAVDGEIFPGRQREFLDDLVQIWTVNYGFEHIFCGDIKGGEIGGLHYVGRYAQLQEQGLAGRLADNQKREEVQEGEVYTIGVEVRVGNQLIRDTKKGYAYVSNAEELLRDGTWAFKHFPVGRSAGTQSCLYTVRDDDTADSFEIVFVKTAEGIVTMYPDATPPRNKQRC</sequence>
<proteinExistence type="predicted"/>
<dbReference type="AlphaFoldDB" id="A0A928Z3I4"/>
<protein>
    <submittedName>
        <fullName evidence="4">EndoU domain-containing protein</fullName>
    </submittedName>
</protein>